<dbReference type="Proteomes" id="UP001501442">
    <property type="component" value="Unassembled WGS sequence"/>
</dbReference>
<evidence type="ECO:0000313" key="1">
    <source>
        <dbReference type="EMBL" id="GAA4630648.1"/>
    </source>
</evidence>
<comment type="caution">
    <text evidence="1">The sequence shown here is derived from an EMBL/GenBank/DDBJ whole genome shotgun (WGS) entry which is preliminary data.</text>
</comment>
<evidence type="ECO:0000313" key="2">
    <source>
        <dbReference type="Proteomes" id="UP001501442"/>
    </source>
</evidence>
<reference evidence="2" key="1">
    <citation type="journal article" date="2019" name="Int. J. Syst. Evol. Microbiol.">
        <title>The Global Catalogue of Microorganisms (GCM) 10K type strain sequencing project: providing services to taxonomists for standard genome sequencing and annotation.</title>
        <authorList>
            <consortium name="The Broad Institute Genomics Platform"/>
            <consortium name="The Broad Institute Genome Sequencing Center for Infectious Disease"/>
            <person name="Wu L."/>
            <person name="Ma J."/>
        </authorList>
    </citation>
    <scope>NUCLEOTIDE SEQUENCE [LARGE SCALE GENOMIC DNA]</scope>
    <source>
        <strain evidence="2">JCM 17939</strain>
    </source>
</reference>
<dbReference type="EMBL" id="BAABHK010000008">
    <property type="protein sequence ID" value="GAA4630648.1"/>
    <property type="molecule type" value="Genomic_DNA"/>
</dbReference>
<sequence length="178" mass="19182">MAVGVSFFAIVGVFAYEKFFNASTVTMGKAIPLTEGSGPNGERWQLVARVEHKHHSSGDKTRLCLNLIVGGEQSAGGCEFDARPSYGYWSSGKGPGYSTFFLGPVPTNATQVRLAGPGLKTYVVPTSPLPAMKGIPQGRYFIVDSDPDGSVTARNDGRRYWTVTPLDAHGRSVSFRDF</sequence>
<proteinExistence type="predicted"/>
<organism evidence="1 2">
    <name type="scientific">Actinoallomurus vinaceus</name>
    <dbReference type="NCBI Taxonomy" id="1080074"/>
    <lineage>
        <taxon>Bacteria</taxon>
        <taxon>Bacillati</taxon>
        <taxon>Actinomycetota</taxon>
        <taxon>Actinomycetes</taxon>
        <taxon>Streptosporangiales</taxon>
        <taxon>Thermomonosporaceae</taxon>
        <taxon>Actinoallomurus</taxon>
    </lineage>
</organism>
<accession>A0ABP8UIA8</accession>
<keyword evidence="2" id="KW-1185">Reference proteome</keyword>
<gene>
    <name evidence="1" type="ORF">GCM10023196_056810</name>
</gene>
<protein>
    <submittedName>
        <fullName evidence="1">Uncharacterized protein</fullName>
    </submittedName>
</protein>
<name>A0ABP8UIA8_9ACTN</name>